<feature type="transmembrane region" description="Helical" evidence="1">
    <location>
        <begin position="183"/>
        <end position="202"/>
    </location>
</feature>
<keyword evidence="1" id="KW-0812">Transmembrane</keyword>
<reference evidence="2" key="1">
    <citation type="submission" date="2021-01" db="EMBL/GenBank/DDBJ databases">
        <authorList>
            <person name="Corre E."/>
            <person name="Pelletier E."/>
            <person name="Niang G."/>
            <person name="Scheremetjew M."/>
            <person name="Finn R."/>
            <person name="Kale V."/>
            <person name="Holt S."/>
            <person name="Cochrane G."/>
            <person name="Meng A."/>
            <person name="Brown T."/>
            <person name="Cohen L."/>
        </authorList>
    </citation>
    <scope>NUCLEOTIDE SEQUENCE</scope>
    <source>
        <strain evidence="2">10249 10 AB</strain>
    </source>
</reference>
<protein>
    <recommendedName>
        <fullName evidence="3">Cytokinin riboside 5'-monophosphate phosphoribohydrolase</fullName>
    </recommendedName>
</protein>
<accession>A0A7S4ELD4</accession>
<dbReference type="PANTHER" id="PTHR31223">
    <property type="entry name" value="LOG FAMILY PROTEIN YJL055W"/>
    <property type="match status" value="1"/>
</dbReference>
<dbReference type="GO" id="GO:0005829">
    <property type="term" value="C:cytosol"/>
    <property type="evidence" value="ECO:0007669"/>
    <property type="project" value="TreeGrafter"/>
</dbReference>
<dbReference type="GO" id="GO:0016799">
    <property type="term" value="F:hydrolase activity, hydrolyzing N-glycosyl compounds"/>
    <property type="evidence" value="ECO:0007669"/>
    <property type="project" value="TreeGrafter"/>
</dbReference>
<dbReference type="Gene3D" id="3.40.50.450">
    <property type="match status" value="1"/>
</dbReference>
<gene>
    <name evidence="2" type="ORF">PAUS00366_LOCUS13299</name>
</gene>
<dbReference type="PANTHER" id="PTHR31223:SF70">
    <property type="entry name" value="LOG FAMILY PROTEIN YJL055W"/>
    <property type="match status" value="1"/>
</dbReference>
<keyword evidence="1" id="KW-1133">Transmembrane helix</keyword>
<dbReference type="SUPFAM" id="SSF102405">
    <property type="entry name" value="MCP/YpsA-like"/>
    <property type="match status" value="1"/>
</dbReference>
<dbReference type="EMBL" id="HBIX01018633">
    <property type="protein sequence ID" value="CAE0720545.1"/>
    <property type="molecule type" value="Transcribed_RNA"/>
</dbReference>
<dbReference type="Pfam" id="PF03641">
    <property type="entry name" value="Lysine_decarbox"/>
    <property type="match status" value="1"/>
</dbReference>
<name>A0A7S4ELD4_9STRA</name>
<evidence type="ECO:0008006" key="3">
    <source>
        <dbReference type="Google" id="ProtNLM"/>
    </source>
</evidence>
<organism evidence="2">
    <name type="scientific">Pseudo-nitzschia australis</name>
    <dbReference type="NCBI Taxonomy" id="44445"/>
    <lineage>
        <taxon>Eukaryota</taxon>
        <taxon>Sar</taxon>
        <taxon>Stramenopiles</taxon>
        <taxon>Ochrophyta</taxon>
        <taxon>Bacillariophyta</taxon>
        <taxon>Bacillariophyceae</taxon>
        <taxon>Bacillariophycidae</taxon>
        <taxon>Bacillariales</taxon>
        <taxon>Bacillariaceae</taxon>
        <taxon>Pseudo-nitzschia</taxon>
    </lineage>
</organism>
<dbReference type="AlphaFoldDB" id="A0A7S4ELD4"/>
<dbReference type="InterPro" id="IPR031100">
    <property type="entry name" value="LOG_fam"/>
</dbReference>
<keyword evidence="1" id="KW-0472">Membrane</keyword>
<evidence type="ECO:0000313" key="2">
    <source>
        <dbReference type="EMBL" id="CAE0720545.1"/>
    </source>
</evidence>
<evidence type="ECO:0000256" key="1">
    <source>
        <dbReference type="SAM" id="Phobius"/>
    </source>
</evidence>
<sequence length="206" mass="23223">MRCVALRCVSSRNPSPKQKHTLVHPDSNRLVSFAFVSVFVFDSGGDDLQERKKFLVTNTDALIVLPGGPGTWDELWEMACARHLELNALPIVCVNVDGYYEPFREMLDRAHHDKLIRLEPETIVRFADSAEEAVRFVEGPVVYAADKNVCVDAGVDEEAVAARRRKRQRQRQRQQYNGPWENLVLTFVVGTLFGIAVARSAAVRRG</sequence>
<proteinExistence type="predicted"/>
<dbReference type="GO" id="GO:0009691">
    <property type="term" value="P:cytokinin biosynthetic process"/>
    <property type="evidence" value="ECO:0007669"/>
    <property type="project" value="TreeGrafter"/>
</dbReference>